<dbReference type="EMBL" id="RHJS01000002">
    <property type="protein sequence ID" value="RRK30498.1"/>
    <property type="molecule type" value="Genomic_DNA"/>
</dbReference>
<keyword evidence="2" id="KW-1185">Reference proteome</keyword>
<organism evidence="1 2">
    <name type="scientific">Schaedlerella arabinosiphila</name>
    <dbReference type="NCBI Taxonomy" id="2044587"/>
    <lineage>
        <taxon>Bacteria</taxon>
        <taxon>Bacillati</taxon>
        <taxon>Bacillota</taxon>
        <taxon>Clostridia</taxon>
        <taxon>Lachnospirales</taxon>
        <taxon>Lachnospiraceae</taxon>
        <taxon>Schaedlerella</taxon>
    </lineage>
</organism>
<dbReference type="AlphaFoldDB" id="A0A426DCQ6"/>
<reference evidence="1" key="1">
    <citation type="submission" date="2018-10" db="EMBL/GenBank/DDBJ databases">
        <title>Schaedlerella arabinophila gen. nov. sp. nov., isolated from the mouse intestinal tract and comparative analysis with the genome of the closely related altered Schaedler flora strain ASF502.</title>
        <authorList>
            <person name="Miyake S."/>
            <person name="Soh M."/>
            <person name="Seedorf H."/>
        </authorList>
    </citation>
    <scope>NUCLEOTIDE SEQUENCE [LARGE SCALE GENOMIC DNA]</scope>
    <source>
        <strain evidence="1">DSM 106076</strain>
    </source>
</reference>
<name>A0A426DCQ6_9FIRM</name>
<dbReference type="Proteomes" id="UP000274920">
    <property type="component" value="Unassembled WGS sequence"/>
</dbReference>
<proteinExistence type="predicted"/>
<gene>
    <name evidence="1" type="ORF">EBB54_03215</name>
</gene>
<accession>A0A426DCQ6</accession>
<sequence length="69" mass="7757">MESFVKQSSTKIILPPAAIFLYNSKHGQEIIKFKILSHSSPGNMTHTDIKLFFCLQGEMQITCGDRSVI</sequence>
<evidence type="ECO:0000313" key="1">
    <source>
        <dbReference type="EMBL" id="RRK30498.1"/>
    </source>
</evidence>
<protein>
    <submittedName>
        <fullName evidence="1">Uncharacterized protein</fullName>
    </submittedName>
</protein>
<evidence type="ECO:0000313" key="2">
    <source>
        <dbReference type="Proteomes" id="UP000274920"/>
    </source>
</evidence>
<comment type="caution">
    <text evidence="1">The sequence shown here is derived from an EMBL/GenBank/DDBJ whole genome shotgun (WGS) entry which is preliminary data.</text>
</comment>